<dbReference type="GO" id="GO:0015288">
    <property type="term" value="F:porin activity"/>
    <property type="evidence" value="ECO:0007669"/>
    <property type="project" value="UniProtKB-KW"/>
</dbReference>
<dbReference type="GO" id="GO:0006811">
    <property type="term" value="P:monoatomic ion transport"/>
    <property type="evidence" value="ECO:0007669"/>
    <property type="project" value="UniProtKB-KW"/>
</dbReference>
<evidence type="ECO:0000256" key="2">
    <source>
        <dbReference type="ARBA" id="ARBA00011233"/>
    </source>
</evidence>
<keyword evidence="3" id="KW-0813">Transport</keyword>
<dbReference type="GO" id="GO:0046930">
    <property type="term" value="C:pore complex"/>
    <property type="evidence" value="ECO:0007669"/>
    <property type="project" value="UniProtKB-KW"/>
</dbReference>
<evidence type="ECO:0000313" key="13">
    <source>
        <dbReference type="EMBL" id="PRC93652.1"/>
    </source>
</evidence>
<feature type="chain" id="PRO_5015485990" evidence="11">
    <location>
        <begin position="21"/>
        <end position="361"/>
    </location>
</feature>
<dbReference type="InterPro" id="IPR033900">
    <property type="entry name" value="Gram_neg_porin_domain"/>
</dbReference>
<evidence type="ECO:0000256" key="1">
    <source>
        <dbReference type="ARBA" id="ARBA00004571"/>
    </source>
</evidence>
<accession>A0A2S9H0Z0</accession>
<dbReference type="PANTHER" id="PTHR34501">
    <property type="entry name" value="PROTEIN YDDL-RELATED"/>
    <property type="match status" value="1"/>
</dbReference>
<dbReference type="RefSeq" id="WP_105531314.1">
    <property type="nucleotide sequence ID" value="NZ_PUGF01000006.1"/>
</dbReference>
<dbReference type="Gene3D" id="2.40.160.10">
    <property type="entry name" value="Porin"/>
    <property type="match status" value="1"/>
</dbReference>
<evidence type="ECO:0000256" key="7">
    <source>
        <dbReference type="ARBA" id="ARBA00023065"/>
    </source>
</evidence>
<dbReference type="EMBL" id="PUGF01000006">
    <property type="protein sequence ID" value="PRC93652.1"/>
    <property type="molecule type" value="Genomic_DNA"/>
</dbReference>
<evidence type="ECO:0000256" key="5">
    <source>
        <dbReference type="ARBA" id="ARBA00022692"/>
    </source>
</evidence>
<dbReference type="GO" id="GO:0009279">
    <property type="term" value="C:cell outer membrane"/>
    <property type="evidence" value="ECO:0007669"/>
    <property type="project" value="UniProtKB-SubCell"/>
</dbReference>
<evidence type="ECO:0000256" key="6">
    <source>
        <dbReference type="ARBA" id="ARBA00022729"/>
    </source>
</evidence>
<comment type="subcellular location">
    <subcellularLocation>
        <location evidence="1">Cell outer membrane</location>
        <topology evidence="1">Multi-pass membrane protein</topology>
    </subcellularLocation>
</comment>
<gene>
    <name evidence="13" type="ORF">S2091_1653</name>
</gene>
<evidence type="ECO:0000256" key="8">
    <source>
        <dbReference type="ARBA" id="ARBA00023114"/>
    </source>
</evidence>
<dbReference type="SUPFAM" id="SSF56935">
    <property type="entry name" value="Porins"/>
    <property type="match status" value="1"/>
</dbReference>
<comment type="subunit">
    <text evidence="2">Homotrimer.</text>
</comment>
<keyword evidence="5" id="KW-0812">Transmembrane</keyword>
<keyword evidence="9" id="KW-0472">Membrane</keyword>
<dbReference type="OrthoDB" id="5293374at2"/>
<keyword evidence="8" id="KW-0626">Porin</keyword>
<evidence type="ECO:0000256" key="10">
    <source>
        <dbReference type="ARBA" id="ARBA00023237"/>
    </source>
</evidence>
<dbReference type="CDD" id="cd00342">
    <property type="entry name" value="gram_neg_porins"/>
    <property type="match status" value="1"/>
</dbReference>
<dbReference type="Proteomes" id="UP000237839">
    <property type="component" value="Unassembled WGS sequence"/>
</dbReference>
<reference evidence="13 14" key="1">
    <citation type="submission" date="2018-02" db="EMBL/GenBank/DDBJ databases">
        <title>Solimicrobium silvestre gen. nov., sp. nov., isolated from alpine forest soil.</title>
        <authorList>
            <person name="Margesin R."/>
            <person name="Albuquerque L."/>
            <person name="Zhang D.-C."/>
            <person name="Froufe H.J.C."/>
            <person name="Severino R."/>
            <person name="Roxo I."/>
            <person name="Egas C."/>
            <person name="Da Costa M.S."/>
        </authorList>
    </citation>
    <scope>NUCLEOTIDE SEQUENCE [LARGE SCALE GENOMIC DNA]</scope>
    <source>
        <strain evidence="13 14">S20-91</strain>
    </source>
</reference>
<dbReference type="InterPro" id="IPR050298">
    <property type="entry name" value="Gram-neg_bact_OMP"/>
</dbReference>
<dbReference type="InterPro" id="IPR002299">
    <property type="entry name" value="Porin_Neis"/>
</dbReference>
<evidence type="ECO:0000259" key="12">
    <source>
        <dbReference type="Pfam" id="PF13609"/>
    </source>
</evidence>
<keyword evidence="7" id="KW-0406">Ion transport</keyword>
<evidence type="ECO:0000256" key="11">
    <source>
        <dbReference type="SAM" id="SignalP"/>
    </source>
</evidence>
<evidence type="ECO:0000313" key="14">
    <source>
        <dbReference type="Proteomes" id="UP000237839"/>
    </source>
</evidence>
<name>A0A2S9H0Z0_9BURK</name>
<feature type="domain" description="Porin" evidence="12">
    <location>
        <begin position="7"/>
        <end position="334"/>
    </location>
</feature>
<evidence type="ECO:0000256" key="3">
    <source>
        <dbReference type="ARBA" id="ARBA00022448"/>
    </source>
</evidence>
<feature type="signal peptide" evidence="11">
    <location>
        <begin position="1"/>
        <end position="20"/>
    </location>
</feature>
<protein>
    <submittedName>
        <fullName evidence="13">Gram-negative porin</fullName>
    </submittedName>
</protein>
<evidence type="ECO:0000256" key="9">
    <source>
        <dbReference type="ARBA" id="ARBA00023136"/>
    </source>
</evidence>
<dbReference type="AlphaFoldDB" id="A0A2S9H0Z0"/>
<evidence type="ECO:0000256" key="4">
    <source>
        <dbReference type="ARBA" id="ARBA00022452"/>
    </source>
</evidence>
<keyword evidence="4" id="KW-1134">Transmembrane beta strand</keyword>
<comment type="caution">
    <text evidence="13">The sequence shown here is derived from an EMBL/GenBank/DDBJ whole genome shotgun (WGS) entry which is preliminary data.</text>
</comment>
<organism evidence="13 14">
    <name type="scientific">Solimicrobium silvestre</name>
    <dbReference type="NCBI Taxonomy" id="2099400"/>
    <lineage>
        <taxon>Bacteria</taxon>
        <taxon>Pseudomonadati</taxon>
        <taxon>Pseudomonadota</taxon>
        <taxon>Betaproteobacteria</taxon>
        <taxon>Burkholderiales</taxon>
        <taxon>Oxalobacteraceae</taxon>
        <taxon>Solimicrobium</taxon>
    </lineage>
</organism>
<dbReference type="InterPro" id="IPR023614">
    <property type="entry name" value="Porin_dom_sf"/>
</dbReference>
<dbReference type="PRINTS" id="PR00184">
    <property type="entry name" value="NEISSPPORIN"/>
</dbReference>
<keyword evidence="14" id="KW-1185">Reference proteome</keyword>
<keyword evidence="6 11" id="KW-0732">Signal</keyword>
<keyword evidence="10" id="KW-0998">Cell outer membrane</keyword>
<dbReference type="Pfam" id="PF13609">
    <property type="entry name" value="Porin_4"/>
    <property type="match status" value="1"/>
</dbReference>
<proteinExistence type="predicted"/>
<dbReference type="PANTHER" id="PTHR34501:SF9">
    <property type="entry name" value="MAJOR OUTER MEMBRANE PROTEIN P.IA"/>
    <property type="match status" value="1"/>
</dbReference>
<sequence length="361" mass="37528">MKKSLLAIAVLASFAGAASAQSSVTVFGTLDAGMTYANTGTQAPLNTANDKWSMDSGVSQASFIGFKGVEDLGGNLKAIFQLEAGIQIDNGTSSQANTLFNRASWVGLSGDFGTVTAGRQFTPLYEAVKTIDPFQLGMAGSASNLMSTGGASIVNGAIVAGNSVTNVAQNNSLRYASQSVSGLSAIVNYSFGEQAGNTNAGRDIGATVNYANGPLSLLVSYDGVKTLDDTTTLQTTLLGGVADWAQFGFPLKTSIGYAINKGSDVVGVADVDSRDLIIGLRLPMAQHEVLASFVHKDDKTTADLNAEQFALGYTYAISKRTVLYTSVSKMINKNGAAYTVGNASNTGYGVKVFDFGIRHSF</sequence>